<accession>A0ABT5GSE1</accession>
<dbReference type="EMBL" id="JAPFIT010000011">
    <property type="protein sequence ID" value="MDC5739856.1"/>
    <property type="molecule type" value="Genomic_DNA"/>
</dbReference>
<protein>
    <submittedName>
        <fullName evidence="1">Uncharacterized protein</fullName>
    </submittedName>
</protein>
<organism evidence="1 2">
    <name type="scientific">Vibrio europaeus</name>
    <dbReference type="NCBI Taxonomy" id="300876"/>
    <lineage>
        <taxon>Bacteria</taxon>
        <taxon>Pseudomonadati</taxon>
        <taxon>Pseudomonadota</taxon>
        <taxon>Gammaproteobacteria</taxon>
        <taxon>Vibrionales</taxon>
        <taxon>Vibrionaceae</taxon>
        <taxon>Vibrio</taxon>
        <taxon>Vibrio oreintalis group</taxon>
    </lineage>
</organism>
<comment type="caution">
    <text evidence="1">The sequence shown here is derived from an EMBL/GenBank/DDBJ whole genome shotgun (WGS) entry which is preliminary data.</text>
</comment>
<dbReference type="Proteomes" id="UP001150001">
    <property type="component" value="Unassembled WGS sequence"/>
</dbReference>
<name>A0ABT5GSE1_9VIBR</name>
<evidence type="ECO:0000313" key="2">
    <source>
        <dbReference type="Proteomes" id="UP001150001"/>
    </source>
</evidence>
<dbReference type="RefSeq" id="WP_272237540.1">
    <property type="nucleotide sequence ID" value="NZ_JAPFIQ010000024.1"/>
</dbReference>
<proteinExistence type="predicted"/>
<sequence>MPNGSSKGGLVNVSGRFVLAYGDARLTLSANEVEQMTTLITNASWYS</sequence>
<gene>
    <name evidence="1" type="ORF">OPW20_07240</name>
</gene>
<evidence type="ECO:0000313" key="1">
    <source>
        <dbReference type="EMBL" id="MDC5739856.1"/>
    </source>
</evidence>
<keyword evidence="2" id="KW-1185">Reference proteome</keyword>
<reference evidence="1" key="1">
    <citation type="submission" date="2022-11" db="EMBL/GenBank/DDBJ databases">
        <title>Role of the vibriolysin VemA secreted by the emergent pathogen Vibrio europaeus in the colonization of Manila clam mucus.</title>
        <authorList>
            <person name="Martinez C."/>
            <person name="Rodriguez S."/>
            <person name="Vences A."/>
            <person name="Barja J.L."/>
            <person name="Toranzo A.E."/>
            <person name="Dubert J."/>
        </authorList>
    </citation>
    <scope>NUCLEOTIDE SEQUENCE</scope>
    <source>
        <strain evidence="1">3454</strain>
    </source>
</reference>